<dbReference type="InterPro" id="IPR004839">
    <property type="entry name" value="Aminotransferase_I/II_large"/>
</dbReference>
<evidence type="ECO:0000259" key="8">
    <source>
        <dbReference type="Pfam" id="PF00155"/>
    </source>
</evidence>
<evidence type="ECO:0000256" key="1">
    <source>
        <dbReference type="ARBA" id="ARBA00001933"/>
    </source>
</evidence>
<accession>A0A7C1E8D8</accession>
<dbReference type="Pfam" id="PF00155">
    <property type="entry name" value="Aminotran_1_2"/>
    <property type="match status" value="1"/>
</dbReference>
<evidence type="ECO:0000256" key="5">
    <source>
        <dbReference type="ARBA" id="ARBA00022679"/>
    </source>
</evidence>
<dbReference type="GO" id="GO:0008483">
    <property type="term" value="F:transaminase activity"/>
    <property type="evidence" value="ECO:0007669"/>
    <property type="project" value="UniProtKB-KW"/>
</dbReference>
<name>A0A7C1E8D8_9CREN</name>
<dbReference type="FunFam" id="3.40.640.10:FF:000033">
    <property type="entry name" value="Aspartate aminotransferase"/>
    <property type="match status" value="1"/>
</dbReference>
<dbReference type="Gene3D" id="3.40.640.10">
    <property type="entry name" value="Type I PLP-dependent aspartate aminotransferase-like (Major domain)"/>
    <property type="match status" value="1"/>
</dbReference>
<keyword evidence="4 7" id="KW-0032">Aminotransferase</keyword>
<evidence type="ECO:0000256" key="6">
    <source>
        <dbReference type="ARBA" id="ARBA00022898"/>
    </source>
</evidence>
<dbReference type="CDD" id="cd00609">
    <property type="entry name" value="AAT_like"/>
    <property type="match status" value="1"/>
</dbReference>
<dbReference type="InterPro" id="IPR015422">
    <property type="entry name" value="PyrdxlP-dep_Trfase_small"/>
</dbReference>
<comment type="cofactor">
    <cofactor evidence="1 7">
        <name>pyridoxal 5'-phosphate</name>
        <dbReference type="ChEBI" id="CHEBI:597326"/>
    </cofactor>
</comment>
<evidence type="ECO:0000256" key="2">
    <source>
        <dbReference type="ARBA" id="ARBA00007441"/>
    </source>
</evidence>
<evidence type="ECO:0000256" key="3">
    <source>
        <dbReference type="ARBA" id="ARBA00011738"/>
    </source>
</evidence>
<dbReference type="InterPro" id="IPR015421">
    <property type="entry name" value="PyrdxlP-dep_Trfase_major"/>
</dbReference>
<evidence type="ECO:0000313" key="9">
    <source>
        <dbReference type="EMBL" id="HDS10058.1"/>
    </source>
</evidence>
<feature type="domain" description="Aminotransferase class I/classII large" evidence="8">
    <location>
        <begin position="37"/>
        <end position="393"/>
    </location>
</feature>
<dbReference type="EMBL" id="DSDY01000012">
    <property type="protein sequence ID" value="HDS10058.1"/>
    <property type="molecule type" value="Genomic_DNA"/>
</dbReference>
<dbReference type="PANTHER" id="PTHR46383:SF1">
    <property type="entry name" value="ASPARTATE AMINOTRANSFERASE"/>
    <property type="match status" value="1"/>
</dbReference>
<dbReference type="SUPFAM" id="SSF53383">
    <property type="entry name" value="PLP-dependent transferases"/>
    <property type="match status" value="1"/>
</dbReference>
<reference evidence="9" key="1">
    <citation type="journal article" date="2020" name="mSystems">
        <title>Genome- and Community-Level Interaction Insights into Carbon Utilization and Element Cycling Functions of Hydrothermarchaeota in Hydrothermal Sediment.</title>
        <authorList>
            <person name="Zhou Z."/>
            <person name="Liu Y."/>
            <person name="Xu W."/>
            <person name="Pan J."/>
            <person name="Luo Z.H."/>
            <person name="Li M."/>
        </authorList>
    </citation>
    <scope>NUCLEOTIDE SEQUENCE [LARGE SCALE GENOMIC DNA]</scope>
    <source>
        <strain evidence="9">SpSt-123</strain>
    </source>
</reference>
<organism evidence="9">
    <name type="scientific">Fervidicoccus fontis</name>
    <dbReference type="NCBI Taxonomy" id="683846"/>
    <lineage>
        <taxon>Archaea</taxon>
        <taxon>Thermoproteota</taxon>
        <taxon>Thermoprotei</taxon>
        <taxon>Fervidicoccales</taxon>
        <taxon>Fervidicoccaceae</taxon>
        <taxon>Fervidicoccus</taxon>
    </lineage>
</organism>
<keyword evidence="6" id="KW-0663">Pyridoxal phosphate</keyword>
<comment type="caution">
    <text evidence="9">The sequence shown here is derived from an EMBL/GenBank/DDBJ whole genome shotgun (WGS) entry which is preliminary data.</text>
</comment>
<dbReference type="InterPro" id="IPR050596">
    <property type="entry name" value="AspAT/PAT-like"/>
</dbReference>
<dbReference type="GO" id="GO:0030170">
    <property type="term" value="F:pyridoxal phosphate binding"/>
    <property type="evidence" value="ECO:0007669"/>
    <property type="project" value="InterPro"/>
</dbReference>
<comment type="subunit">
    <text evidence="3">Homodimer.</text>
</comment>
<evidence type="ECO:0000256" key="7">
    <source>
        <dbReference type="RuleBase" id="RU000481"/>
    </source>
</evidence>
<proteinExistence type="inferred from homology"/>
<dbReference type="AlphaFoldDB" id="A0A7C1E8D8"/>
<sequence length="403" mass="45198">MVHDMFSINPLLNELTGEQAFALIAKAREVQKRKGIKVISFGVGQPDFDTFPHIKEAAKKALDEGFTGYTEAAGIPELRKAIADYLNESYNAGVTERNIVVTTGAKTAILLAIGAVASRESEIIIPEPTYYAYSQAAKIFGAHPVFVPMEWSRERGFKINIDKLIERVTPKTRAIVINNPNNPTGTVYDKRDVERLLEVARENNIALISDEVYERFVYNGSFTSIASFDDWLENGILINSFSKTFSMTGWRLGYVVAHERIIDRLVSLAVNTYSCAPSFVQKAGIAALKGDWTPVYEMIKEFKERRDLLYKLLSEIPGFEPNLPEGAFYMFPRIQGILRKASLSEEEFSDKLLEEAGVVVVPGTAFPDKAGKGYVRFSYATSKQNIIEGVNRIKEFLEKNNYI</sequence>
<keyword evidence="5 7" id="KW-0808">Transferase</keyword>
<dbReference type="EC" id="2.6.1.-" evidence="7"/>
<dbReference type="InterPro" id="IPR004838">
    <property type="entry name" value="NHTrfase_class1_PyrdxlP-BS"/>
</dbReference>
<evidence type="ECO:0000256" key="4">
    <source>
        <dbReference type="ARBA" id="ARBA00022576"/>
    </source>
</evidence>
<dbReference type="GO" id="GO:0006520">
    <property type="term" value="P:amino acid metabolic process"/>
    <property type="evidence" value="ECO:0007669"/>
    <property type="project" value="InterPro"/>
</dbReference>
<dbReference type="Gene3D" id="3.90.1150.10">
    <property type="entry name" value="Aspartate Aminotransferase, domain 1"/>
    <property type="match status" value="1"/>
</dbReference>
<dbReference type="InterPro" id="IPR015424">
    <property type="entry name" value="PyrdxlP-dep_Trfase"/>
</dbReference>
<protein>
    <recommendedName>
        <fullName evidence="7">Aminotransferase</fullName>
        <ecNumber evidence="7">2.6.1.-</ecNumber>
    </recommendedName>
</protein>
<dbReference type="PROSITE" id="PS00105">
    <property type="entry name" value="AA_TRANSFER_CLASS_1"/>
    <property type="match status" value="1"/>
</dbReference>
<gene>
    <name evidence="9" type="ORF">ENO04_00310</name>
</gene>
<dbReference type="PANTHER" id="PTHR46383">
    <property type="entry name" value="ASPARTATE AMINOTRANSFERASE"/>
    <property type="match status" value="1"/>
</dbReference>
<comment type="similarity">
    <text evidence="2 7">Belongs to the class-I pyridoxal-phosphate-dependent aminotransferase family.</text>
</comment>